<dbReference type="OrthoDB" id="3612431at2"/>
<keyword evidence="1" id="KW-0472">Membrane</keyword>
<protein>
    <submittedName>
        <fullName evidence="2">Uncharacterized protein</fullName>
    </submittedName>
</protein>
<organism evidence="2 3">
    <name type="scientific">Amycolatopsis mediterranei (strain U-32)</name>
    <dbReference type="NCBI Taxonomy" id="749927"/>
    <lineage>
        <taxon>Bacteria</taxon>
        <taxon>Bacillati</taxon>
        <taxon>Actinomycetota</taxon>
        <taxon>Actinomycetes</taxon>
        <taxon>Pseudonocardiales</taxon>
        <taxon>Pseudonocardiaceae</taxon>
        <taxon>Amycolatopsis</taxon>
    </lineage>
</organism>
<dbReference type="AlphaFoldDB" id="A0A0H3CYA5"/>
<reference evidence="2 3" key="1">
    <citation type="journal article" date="2010" name="Cell Res.">
        <title>Complete genome sequence of the rifamycin SV-producing Amycolatopsis mediterranei U32 revealed its genetic characteristics in phylogeny and metabolism.</title>
        <authorList>
            <person name="Zhao W."/>
            <person name="Zhong Y."/>
            <person name="Yuan H."/>
            <person name="Wang J."/>
            <person name="Zheng H."/>
            <person name="Wang Y."/>
            <person name="Cen X."/>
            <person name="Xu F."/>
            <person name="Bai J."/>
            <person name="Han X."/>
            <person name="Lu G."/>
            <person name="Zhu Y."/>
            <person name="Shao Z."/>
            <person name="Yan H."/>
            <person name="Li C."/>
            <person name="Peng N."/>
            <person name="Zhang Z."/>
            <person name="Zhang Y."/>
            <person name="Lin W."/>
            <person name="Fan Y."/>
            <person name="Qin Z."/>
            <person name="Hu Y."/>
            <person name="Zhu B."/>
            <person name="Wang S."/>
            <person name="Ding X."/>
            <person name="Zhao G.P."/>
        </authorList>
    </citation>
    <scope>NUCLEOTIDE SEQUENCE [LARGE SCALE GENOMIC DNA]</scope>
    <source>
        <strain evidence="3">U-32</strain>
    </source>
</reference>
<evidence type="ECO:0000313" key="3">
    <source>
        <dbReference type="Proteomes" id="UP000000328"/>
    </source>
</evidence>
<evidence type="ECO:0000256" key="1">
    <source>
        <dbReference type="SAM" id="Phobius"/>
    </source>
</evidence>
<dbReference type="HOGENOM" id="CLU_1014239_0_0_11"/>
<keyword evidence="1" id="KW-1133">Transmembrane helix</keyword>
<name>A0A0H3CYA5_AMYMU</name>
<accession>A0A0H3CYA5</accession>
<sequence>MEEVRSLLRAYVTEDEPPIGLSGAAVLAAARRSRRQHLLAAAVAVAVAVLALALAVVVLPHRGEVANAPCPTASDTRAALVDRLSCVVGRAVRSLLPPDAQITRLTIPGETPPADPFHLIADPAGDAPRDALFHMGVRVTDARGSGSVYILTVPSANSGGPPCEEPEEILCRKEPTPQGLLWLSTLRSGDILTHRVALATPDAVVQFWSNNSGVLERAGVGLPKQRPEPTLTLEQVRELALTPGLAF</sequence>
<dbReference type="GeneID" id="92868885"/>
<proteinExistence type="predicted"/>
<feature type="transmembrane region" description="Helical" evidence="1">
    <location>
        <begin position="38"/>
        <end position="59"/>
    </location>
</feature>
<gene>
    <name evidence="2" type="ordered locus">AMED_1092</name>
</gene>
<dbReference type="EMBL" id="CP002000">
    <property type="protein sequence ID" value="ADJ42909.1"/>
    <property type="molecule type" value="Genomic_DNA"/>
</dbReference>
<dbReference type="PATRIC" id="fig|749927.5.peg.1121"/>
<dbReference type="eggNOG" id="ENOG5031YX0">
    <property type="taxonomic scope" value="Bacteria"/>
</dbReference>
<dbReference type="Proteomes" id="UP000000328">
    <property type="component" value="Chromosome"/>
</dbReference>
<dbReference type="RefSeq" id="WP_013223000.1">
    <property type="nucleotide sequence ID" value="NC_014318.1"/>
</dbReference>
<evidence type="ECO:0000313" key="2">
    <source>
        <dbReference type="EMBL" id="ADJ42909.1"/>
    </source>
</evidence>
<keyword evidence="1" id="KW-0812">Transmembrane</keyword>
<dbReference type="KEGG" id="amd:AMED_1092"/>